<evidence type="ECO:0000313" key="4">
    <source>
        <dbReference type="EMBL" id="ADG75909.1"/>
    </source>
</evidence>
<protein>
    <submittedName>
        <fullName evidence="4">Peptidase M23</fullName>
    </submittedName>
</protein>
<dbReference type="GO" id="GO:0004222">
    <property type="term" value="F:metalloendopeptidase activity"/>
    <property type="evidence" value="ECO:0007669"/>
    <property type="project" value="TreeGrafter"/>
</dbReference>
<dbReference type="Gene3D" id="2.70.70.10">
    <property type="entry name" value="Glucose Permease (Domain IIA)"/>
    <property type="match status" value="1"/>
</dbReference>
<sequence length="433" mass="44220">MRLRRAAVTVLAAAVLTTMLAPVATAAPADFELPFPCGETWKGQTRANHPTGSGTSLALDLNWGSGAADKGRAVVASASGSVRLTGGSLGTVVIDHPGGWETRYLHMTDIAVRSGQSVSRGQLVGRVGDVGSPGSYHLHYEQRLHGGLRAITFGGSPISYSASYTSANCHNSAPQPAPAPRPAGTVYEAGFTNGWANLDPGTISGATDVAAMTVNGVKYIYSIIGGTVYEAASDNGWRNLSTTIPADAVAVTHSGGVKLVYTLKDGVAYEAASNNGWKSLPLGTIAGATDIAATTLGNDRLVYTLINGSAHEAAFSGGWRNLPLGTVHGASRIAAMSVDGVKLVYTLQNGTVHEAASNNGWKNLSTGTVTGASELAVAGSGSLKLVYTLVGGAPYEAASDNGWRNLWTGNAGGATGLAAATDSAGGRFVYTIR</sequence>
<dbReference type="InterPro" id="IPR011055">
    <property type="entry name" value="Dup_hybrid_motif"/>
</dbReference>
<dbReference type="AlphaFoldDB" id="D5UL27"/>
<dbReference type="PANTHER" id="PTHR21666:SF289">
    <property type="entry name" value="L-ALA--D-GLU ENDOPEPTIDASE"/>
    <property type="match status" value="1"/>
</dbReference>
<evidence type="ECO:0000256" key="2">
    <source>
        <dbReference type="SAM" id="SignalP"/>
    </source>
</evidence>
<accession>D5UL27</accession>
<evidence type="ECO:0000313" key="5">
    <source>
        <dbReference type="Proteomes" id="UP000000849"/>
    </source>
</evidence>
<dbReference type="RefSeq" id="WP_013118240.1">
    <property type="nucleotide sequence ID" value="NC_014151.1"/>
</dbReference>
<dbReference type="Proteomes" id="UP000000849">
    <property type="component" value="Chromosome"/>
</dbReference>
<dbReference type="Pfam" id="PF01551">
    <property type="entry name" value="Peptidase_M23"/>
    <property type="match status" value="1"/>
</dbReference>
<dbReference type="HOGENOM" id="CLU_632655_0_0_11"/>
<dbReference type="CDD" id="cd12797">
    <property type="entry name" value="M23_peptidase"/>
    <property type="match status" value="1"/>
</dbReference>
<feature type="domain" description="M23ase beta-sheet core" evidence="3">
    <location>
        <begin position="67"/>
        <end position="145"/>
    </location>
</feature>
<keyword evidence="5" id="KW-1185">Reference proteome</keyword>
<keyword evidence="1 2" id="KW-0732">Signal</keyword>
<dbReference type="SUPFAM" id="SSF51261">
    <property type="entry name" value="Duplicated hybrid motif"/>
    <property type="match status" value="1"/>
</dbReference>
<evidence type="ECO:0000256" key="1">
    <source>
        <dbReference type="ARBA" id="ARBA00022729"/>
    </source>
</evidence>
<dbReference type="InterPro" id="IPR050570">
    <property type="entry name" value="Cell_wall_metabolism_enzyme"/>
</dbReference>
<dbReference type="eggNOG" id="COG0739">
    <property type="taxonomic scope" value="Bacteria"/>
</dbReference>
<dbReference type="PANTHER" id="PTHR21666">
    <property type="entry name" value="PEPTIDASE-RELATED"/>
    <property type="match status" value="1"/>
</dbReference>
<name>D5UL27_CELFN</name>
<dbReference type="STRING" id="446466.Cfla_3026"/>
<proteinExistence type="predicted"/>
<evidence type="ECO:0000259" key="3">
    <source>
        <dbReference type="Pfam" id="PF01551"/>
    </source>
</evidence>
<dbReference type="InterPro" id="IPR016047">
    <property type="entry name" value="M23ase_b-sheet_dom"/>
</dbReference>
<gene>
    <name evidence="4" type="ordered locus">Cfla_3026</name>
</gene>
<reference evidence="4 5" key="1">
    <citation type="journal article" date="2010" name="Stand. Genomic Sci.">
        <title>Complete genome sequence of Cellulomonas flavigena type strain (134).</title>
        <authorList>
            <person name="Abt B."/>
            <person name="Foster B."/>
            <person name="Lapidus A."/>
            <person name="Clum A."/>
            <person name="Sun H."/>
            <person name="Pukall R."/>
            <person name="Lucas S."/>
            <person name="Glavina Del Rio T."/>
            <person name="Nolan M."/>
            <person name="Tice H."/>
            <person name="Cheng J.F."/>
            <person name="Pitluck S."/>
            <person name="Liolios K."/>
            <person name="Ivanova N."/>
            <person name="Mavromatis K."/>
            <person name="Ovchinnikova G."/>
            <person name="Pati A."/>
            <person name="Goodwin L."/>
            <person name="Chen A."/>
            <person name="Palaniappan K."/>
            <person name="Land M."/>
            <person name="Hauser L."/>
            <person name="Chang Y.J."/>
            <person name="Jeffries C.D."/>
            <person name="Rohde M."/>
            <person name="Goker M."/>
            <person name="Woyke T."/>
            <person name="Bristow J."/>
            <person name="Eisen J.A."/>
            <person name="Markowitz V."/>
            <person name="Hugenholtz P."/>
            <person name="Kyrpides N.C."/>
            <person name="Klenk H.P."/>
        </authorList>
    </citation>
    <scope>NUCLEOTIDE SEQUENCE [LARGE SCALE GENOMIC DNA]</scope>
    <source>
        <strain evidence="5">ATCC 482 / DSM 20109 / BCRC 11376 / JCM 18109 / NBRC 3775 / NCIMB 8073 / NRS 134</strain>
    </source>
</reference>
<feature type="signal peptide" evidence="2">
    <location>
        <begin position="1"/>
        <end position="26"/>
    </location>
</feature>
<organism evidence="4 5">
    <name type="scientific">Cellulomonas flavigena (strain ATCC 482 / DSM 20109 / BCRC 11376 / JCM 18109 / NBRC 3775 / NCIMB 8073 / NRS 134)</name>
    <dbReference type="NCBI Taxonomy" id="446466"/>
    <lineage>
        <taxon>Bacteria</taxon>
        <taxon>Bacillati</taxon>
        <taxon>Actinomycetota</taxon>
        <taxon>Actinomycetes</taxon>
        <taxon>Micrococcales</taxon>
        <taxon>Cellulomonadaceae</taxon>
        <taxon>Cellulomonas</taxon>
    </lineage>
</organism>
<dbReference type="KEGG" id="cfl:Cfla_3026"/>
<feature type="chain" id="PRO_5003077884" evidence="2">
    <location>
        <begin position="27"/>
        <end position="433"/>
    </location>
</feature>
<dbReference type="EMBL" id="CP001964">
    <property type="protein sequence ID" value="ADG75909.1"/>
    <property type="molecule type" value="Genomic_DNA"/>
</dbReference>